<protein>
    <submittedName>
        <fullName evidence="1">Uncharacterized protein</fullName>
    </submittedName>
</protein>
<organism evidence="1 2">
    <name type="scientific">Catharanthus roseus</name>
    <name type="common">Madagascar periwinkle</name>
    <name type="synonym">Vinca rosea</name>
    <dbReference type="NCBI Taxonomy" id="4058"/>
    <lineage>
        <taxon>Eukaryota</taxon>
        <taxon>Viridiplantae</taxon>
        <taxon>Streptophyta</taxon>
        <taxon>Embryophyta</taxon>
        <taxon>Tracheophyta</taxon>
        <taxon>Spermatophyta</taxon>
        <taxon>Magnoliopsida</taxon>
        <taxon>eudicotyledons</taxon>
        <taxon>Gunneridae</taxon>
        <taxon>Pentapetalae</taxon>
        <taxon>asterids</taxon>
        <taxon>lamiids</taxon>
        <taxon>Gentianales</taxon>
        <taxon>Apocynaceae</taxon>
        <taxon>Rauvolfioideae</taxon>
        <taxon>Vinceae</taxon>
        <taxon>Catharanthinae</taxon>
        <taxon>Catharanthus</taxon>
    </lineage>
</organism>
<reference evidence="2" key="1">
    <citation type="journal article" date="2023" name="Nat. Plants">
        <title>Single-cell RNA sequencing provides a high-resolution roadmap for understanding the multicellular compartmentation of specialized metabolism.</title>
        <authorList>
            <person name="Sun S."/>
            <person name="Shen X."/>
            <person name="Li Y."/>
            <person name="Li Y."/>
            <person name="Wang S."/>
            <person name="Li R."/>
            <person name="Zhang H."/>
            <person name="Shen G."/>
            <person name="Guo B."/>
            <person name="Wei J."/>
            <person name="Xu J."/>
            <person name="St-Pierre B."/>
            <person name="Chen S."/>
            <person name="Sun C."/>
        </authorList>
    </citation>
    <scope>NUCLEOTIDE SEQUENCE [LARGE SCALE GENOMIC DNA]</scope>
</reference>
<dbReference type="EMBL" id="CM044701">
    <property type="protein sequence ID" value="KAI5681165.1"/>
    <property type="molecule type" value="Genomic_DNA"/>
</dbReference>
<keyword evidence="2" id="KW-1185">Reference proteome</keyword>
<comment type="caution">
    <text evidence="1">The sequence shown here is derived from an EMBL/GenBank/DDBJ whole genome shotgun (WGS) entry which is preliminary data.</text>
</comment>
<accession>A0ACC0C8D0</accession>
<gene>
    <name evidence="1" type="ORF">M9H77_02392</name>
</gene>
<proteinExistence type="predicted"/>
<sequence length="122" mass="13485">MLTDDKPLVAGVINESIRRFRFCHYAVSYRIIPMVYRWFLASVIGSIICDVGGKVLDCSSFFNSKQPMERCQLQFGRIVVSRGVVGKFQHCWCCFEHRSIGLEGGMDGAAMANRGGGGPGSE</sequence>
<dbReference type="Proteomes" id="UP001060085">
    <property type="component" value="Linkage Group LG01"/>
</dbReference>
<name>A0ACC0C8D0_CATRO</name>
<evidence type="ECO:0000313" key="1">
    <source>
        <dbReference type="EMBL" id="KAI5681165.1"/>
    </source>
</evidence>
<evidence type="ECO:0000313" key="2">
    <source>
        <dbReference type="Proteomes" id="UP001060085"/>
    </source>
</evidence>